<organism evidence="2 3">
    <name type="scientific">Candidatus Xenohaliotis californiensis</name>
    <dbReference type="NCBI Taxonomy" id="84677"/>
    <lineage>
        <taxon>Bacteria</taxon>
        <taxon>Pseudomonadati</taxon>
        <taxon>Pseudomonadota</taxon>
        <taxon>Alphaproteobacteria</taxon>
        <taxon>Rickettsiales</taxon>
        <taxon>Anaplasmataceae</taxon>
        <taxon>Candidatus Xenohaliotis</taxon>
    </lineage>
</organism>
<keyword evidence="1" id="KW-0732">Signal</keyword>
<keyword evidence="3" id="KW-1185">Reference proteome</keyword>
<proteinExistence type="predicted"/>
<dbReference type="InterPro" id="IPR007039">
    <property type="entry name" value="TrbC/VirB2"/>
</dbReference>
<comment type="caution">
    <text evidence="2">The sequence shown here is derived from an EMBL/GenBank/DDBJ whole genome shotgun (WGS) entry which is preliminary data.</text>
</comment>
<feature type="signal peptide" evidence="1">
    <location>
        <begin position="1"/>
        <end position="32"/>
    </location>
</feature>
<dbReference type="Pfam" id="PF04956">
    <property type="entry name" value="TrbC"/>
    <property type="match status" value="1"/>
</dbReference>
<protein>
    <submittedName>
        <fullName evidence="2">Type IV secretion system protein VirB2</fullName>
    </submittedName>
</protein>
<dbReference type="EMBL" id="CAWVOK010000005">
    <property type="protein sequence ID" value="CAK8162406.1"/>
    <property type="molecule type" value="Genomic_DNA"/>
</dbReference>
<accession>A0ABM9N753</accession>
<evidence type="ECO:0000313" key="3">
    <source>
        <dbReference type="Proteomes" id="UP001314181"/>
    </source>
</evidence>
<evidence type="ECO:0000256" key="1">
    <source>
        <dbReference type="SAM" id="SignalP"/>
    </source>
</evidence>
<dbReference type="RefSeq" id="WP_338363427.1">
    <property type="nucleotide sequence ID" value="NZ_CAWVOK010000005.1"/>
</dbReference>
<evidence type="ECO:0000313" key="2">
    <source>
        <dbReference type="EMBL" id="CAK8162406.1"/>
    </source>
</evidence>
<dbReference type="Proteomes" id="UP001314181">
    <property type="component" value="Unassembled WGS sequence"/>
</dbReference>
<gene>
    <name evidence="2" type="ORF">CAXC1_140007</name>
</gene>
<name>A0ABM9N753_9RICK</name>
<feature type="chain" id="PRO_5045667325" evidence="1">
    <location>
        <begin position="33"/>
        <end position="116"/>
    </location>
</feature>
<reference evidence="2 3" key="1">
    <citation type="submission" date="2024-01" db="EMBL/GenBank/DDBJ databases">
        <authorList>
            <person name="Kunselman E."/>
        </authorList>
    </citation>
    <scope>NUCLEOTIDE SEQUENCE [LARGE SCALE GENOMIC DNA]</scope>
    <source>
        <strain evidence="2">2 abalone samples</strain>
    </source>
</reference>
<sequence length="116" mass="11967">MIKNLTKESKITYSINLLLLAMVSLVAFDVFADSPPATDAITQAICNLEVFITGGPGKAVVVVVIVSTGFGMFFGKITWVTAIIILIGIGITFGGPKIVSTIVGGSFTCTSGVVAP</sequence>